<feature type="domain" description="Protein kinase" evidence="21">
    <location>
        <begin position="377"/>
        <end position="655"/>
    </location>
</feature>
<feature type="binding site" evidence="18">
    <location>
        <position position="407"/>
    </location>
    <ligand>
        <name>ATP</name>
        <dbReference type="ChEBI" id="CHEBI:30616"/>
    </ligand>
</feature>
<evidence type="ECO:0000256" key="8">
    <source>
        <dbReference type="ARBA" id="ARBA00022692"/>
    </source>
</evidence>
<dbReference type="InterPro" id="IPR001220">
    <property type="entry name" value="Legume_lectin_dom"/>
</dbReference>
<comment type="similarity">
    <text evidence="2">In the N-terminal section; belongs to the leguminous lectin family.</text>
</comment>
<dbReference type="SUPFAM" id="SSF49899">
    <property type="entry name" value="Concanavalin A-like lectins/glucanases"/>
    <property type="match status" value="1"/>
</dbReference>
<dbReference type="InterPro" id="IPR008271">
    <property type="entry name" value="Ser/Thr_kinase_AS"/>
</dbReference>
<keyword evidence="13 18" id="KW-0067">ATP-binding</keyword>
<evidence type="ECO:0000256" key="15">
    <source>
        <dbReference type="ARBA" id="ARBA00023136"/>
    </source>
</evidence>
<reference evidence="22 23" key="1">
    <citation type="journal article" date="2023" name="Hortic Res">
        <title>Pangenome of water caltrop reveals structural variations and asymmetric subgenome divergence after allopolyploidization.</title>
        <authorList>
            <person name="Zhang X."/>
            <person name="Chen Y."/>
            <person name="Wang L."/>
            <person name="Yuan Y."/>
            <person name="Fang M."/>
            <person name="Shi L."/>
            <person name="Lu R."/>
            <person name="Comes H.P."/>
            <person name="Ma Y."/>
            <person name="Chen Y."/>
            <person name="Huang G."/>
            <person name="Zhou Y."/>
            <person name="Zheng Z."/>
            <person name="Qiu Y."/>
        </authorList>
    </citation>
    <scope>NUCLEOTIDE SEQUENCE [LARGE SCALE GENOMIC DNA]</scope>
    <source>
        <tissue evidence="22">Roots</tissue>
    </source>
</reference>
<dbReference type="PROSITE" id="PS00108">
    <property type="entry name" value="PROTEIN_KINASE_ST"/>
    <property type="match status" value="1"/>
</dbReference>
<dbReference type="CDD" id="cd06899">
    <property type="entry name" value="lectin_legume_LecRK_Arcelin_ConA"/>
    <property type="match status" value="1"/>
</dbReference>
<evidence type="ECO:0000256" key="12">
    <source>
        <dbReference type="ARBA" id="ARBA00022777"/>
    </source>
</evidence>
<keyword evidence="15 19" id="KW-0472">Membrane</keyword>
<keyword evidence="6" id="KW-0723">Serine/threonine-protein kinase</keyword>
<dbReference type="InterPro" id="IPR000985">
    <property type="entry name" value="Lectin_LegA_CS"/>
</dbReference>
<feature type="transmembrane region" description="Helical" evidence="19">
    <location>
        <begin position="308"/>
        <end position="331"/>
    </location>
</feature>
<keyword evidence="10" id="KW-0430">Lectin</keyword>
<comment type="subcellular location">
    <subcellularLocation>
        <location evidence="1">Cell membrane</location>
        <topology evidence="1">Single-pass type I membrane protein</topology>
    </subcellularLocation>
</comment>
<evidence type="ECO:0000256" key="19">
    <source>
        <dbReference type="SAM" id="Phobius"/>
    </source>
</evidence>
<keyword evidence="17" id="KW-0325">Glycoprotein</keyword>
<evidence type="ECO:0000256" key="3">
    <source>
        <dbReference type="ARBA" id="ARBA00010217"/>
    </source>
</evidence>
<evidence type="ECO:0000256" key="16">
    <source>
        <dbReference type="ARBA" id="ARBA00023170"/>
    </source>
</evidence>
<evidence type="ECO:0000256" key="2">
    <source>
        <dbReference type="ARBA" id="ARBA00008536"/>
    </source>
</evidence>
<dbReference type="InterPro" id="IPR000719">
    <property type="entry name" value="Prot_kinase_dom"/>
</dbReference>
<dbReference type="SMART" id="SM00220">
    <property type="entry name" value="S_TKc"/>
    <property type="match status" value="1"/>
</dbReference>
<dbReference type="CDD" id="cd14066">
    <property type="entry name" value="STKc_IRAK"/>
    <property type="match status" value="1"/>
</dbReference>
<feature type="chain" id="PRO_5043005877" description="non-specific serine/threonine protein kinase" evidence="20">
    <location>
        <begin position="26"/>
        <end position="711"/>
    </location>
</feature>
<keyword evidence="9 20" id="KW-0732">Signal</keyword>
<protein>
    <recommendedName>
        <fullName evidence="4">non-specific serine/threonine protein kinase</fullName>
        <ecNumber evidence="4">2.7.11.1</ecNumber>
    </recommendedName>
</protein>
<dbReference type="PROSITE" id="PS00307">
    <property type="entry name" value="LECTIN_LEGUME_BETA"/>
    <property type="match status" value="1"/>
</dbReference>
<dbReference type="GO" id="GO:0005524">
    <property type="term" value="F:ATP binding"/>
    <property type="evidence" value="ECO:0007669"/>
    <property type="project" value="UniProtKB-UniRule"/>
</dbReference>
<evidence type="ECO:0000256" key="10">
    <source>
        <dbReference type="ARBA" id="ARBA00022734"/>
    </source>
</evidence>
<evidence type="ECO:0000313" key="23">
    <source>
        <dbReference type="Proteomes" id="UP001345219"/>
    </source>
</evidence>
<dbReference type="InterPro" id="IPR019825">
    <property type="entry name" value="Lectin_legB_Mn/Ca_BS"/>
</dbReference>
<evidence type="ECO:0000256" key="9">
    <source>
        <dbReference type="ARBA" id="ARBA00022729"/>
    </source>
</evidence>
<organism evidence="22 23">
    <name type="scientific">Trapa incisa</name>
    <dbReference type="NCBI Taxonomy" id="236973"/>
    <lineage>
        <taxon>Eukaryota</taxon>
        <taxon>Viridiplantae</taxon>
        <taxon>Streptophyta</taxon>
        <taxon>Embryophyta</taxon>
        <taxon>Tracheophyta</taxon>
        <taxon>Spermatophyta</taxon>
        <taxon>Magnoliopsida</taxon>
        <taxon>eudicotyledons</taxon>
        <taxon>Gunneridae</taxon>
        <taxon>Pentapetalae</taxon>
        <taxon>rosids</taxon>
        <taxon>malvids</taxon>
        <taxon>Myrtales</taxon>
        <taxon>Lythraceae</taxon>
        <taxon>Trapa</taxon>
    </lineage>
</organism>
<sequence>MEFKTLLAFMAVASFLVMLITISSGSPDSISFNFQSFDPNHRRINFEGDAALSNHSIRLTTNQRDQKLDYSAGWATYFEPMHLWDKSTGAAADFSTRFYFSTRKSVTYADGIAFFLVPNGTKMPEFSKGGFFALPISNFSSSNRINTACIAVEFDTSSNTWDPRHDESQPNGAHIGLNINSARSVVTDPWELKRITIGGLAQALITYSSSSGNLSVRLVDESDPVGLDDENISSLSYKVYLSNILPEWVTFGFSGSTTGQNFELHRIISWEFNSTLGIPDPVGKSQVMAPVQAMSPLPMEDEGTKNGLTVGMSVGGSVLAIVLLGFFWFYWCRRRKGKGASEDRDGILQHMSGALEMESTGPKKFSYSELASATRNFKASEKLGEGGFGGVYKGFLQSTNSHVAVKKISSESKQGVKEYASEIKIISRLRHRNLVQLIGWCHEKKELLLVYEFMPEGSLDFHLFKGKSFIPWNTRYRIAQGLASALLYLHEECEQCVVHRDIKSSNIMLDSEFNTKLGDFGLARLVDHAKGSQTTSLAGTMGYMAPEYVQTFRSTKESDVYSFGMVCLEIACGRRPVELSRSEDQEVMIEWLWRLHKKGLISQAADPKLGDDFNRREMERLLIIGLSCTLTDSRLRPSARQALRMLEPETPLPVLPSENPLGIATYFSLLDEEPETFLSGSTTTGTSNQTTKRVETNSEILEDSGVWSYVI</sequence>
<keyword evidence="7" id="KW-0808">Transferase</keyword>
<dbReference type="Gene3D" id="2.60.120.200">
    <property type="match status" value="1"/>
</dbReference>
<evidence type="ECO:0000256" key="5">
    <source>
        <dbReference type="ARBA" id="ARBA00022475"/>
    </source>
</evidence>
<evidence type="ECO:0000256" key="4">
    <source>
        <dbReference type="ARBA" id="ARBA00012513"/>
    </source>
</evidence>
<evidence type="ECO:0000256" key="17">
    <source>
        <dbReference type="ARBA" id="ARBA00023180"/>
    </source>
</evidence>
<gene>
    <name evidence="22" type="ORF">SAY87_024773</name>
</gene>
<dbReference type="GO" id="GO:0004674">
    <property type="term" value="F:protein serine/threonine kinase activity"/>
    <property type="evidence" value="ECO:0007669"/>
    <property type="project" value="UniProtKB-KW"/>
</dbReference>
<evidence type="ECO:0000256" key="1">
    <source>
        <dbReference type="ARBA" id="ARBA00004251"/>
    </source>
</evidence>
<keyword evidence="23" id="KW-1185">Reference proteome</keyword>
<dbReference type="InterPro" id="IPR013320">
    <property type="entry name" value="ConA-like_dom_sf"/>
</dbReference>
<accession>A0AAN7G9Z3</accession>
<comment type="similarity">
    <text evidence="3">In the C-terminal section; belongs to the protein kinase superfamily. Ser/Thr protein kinase family.</text>
</comment>
<dbReference type="AlphaFoldDB" id="A0AAN7G9Z3"/>
<name>A0AAN7G9Z3_9MYRT</name>
<keyword evidence="14 19" id="KW-1133">Transmembrane helix</keyword>
<keyword evidence="5" id="KW-1003">Cell membrane</keyword>
<dbReference type="SUPFAM" id="SSF56112">
    <property type="entry name" value="Protein kinase-like (PK-like)"/>
    <property type="match status" value="1"/>
</dbReference>
<dbReference type="GO" id="GO:0005886">
    <property type="term" value="C:plasma membrane"/>
    <property type="evidence" value="ECO:0007669"/>
    <property type="project" value="UniProtKB-SubCell"/>
</dbReference>
<evidence type="ECO:0000256" key="20">
    <source>
        <dbReference type="SAM" id="SignalP"/>
    </source>
</evidence>
<dbReference type="InterPro" id="IPR017441">
    <property type="entry name" value="Protein_kinase_ATP_BS"/>
</dbReference>
<dbReference type="GO" id="GO:0002229">
    <property type="term" value="P:defense response to oomycetes"/>
    <property type="evidence" value="ECO:0007669"/>
    <property type="project" value="UniProtKB-ARBA"/>
</dbReference>
<evidence type="ECO:0000256" key="7">
    <source>
        <dbReference type="ARBA" id="ARBA00022679"/>
    </source>
</evidence>
<dbReference type="Gene3D" id="3.30.200.20">
    <property type="entry name" value="Phosphorylase Kinase, domain 1"/>
    <property type="match status" value="1"/>
</dbReference>
<keyword evidence="8 19" id="KW-0812">Transmembrane</keyword>
<dbReference type="Pfam" id="PF00069">
    <property type="entry name" value="Pkinase"/>
    <property type="match status" value="1"/>
</dbReference>
<dbReference type="EC" id="2.7.11.1" evidence="4"/>
<comment type="caution">
    <text evidence="22">The sequence shown here is derived from an EMBL/GenBank/DDBJ whole genome shotgun (WGS) entry which is preliminary data.</text>
</comment>
<evidence type="ECO:0000256" key="11">
    <source>
        <dbReference type="ARBA" id="ARBA00022741"/>
    </source>
</evidence>
<dbReference type="InterPro" id="IPR011009">
    <property type="entry name" value="Kinase-like_dom_sf"/>
</dbReference>
<dbReference type="PANTHER" id="PTHR27007">
    <property type="match status" value="1"/>
</dbReference>
<dbReference type="PROSITE" id="PS00107">
    <property type="entry name" value="PROTEIN_KINASE_ATP"/>
    <property type="match status" value="1"/>
</dbReference>
<evidence type="ECO:0000256" key="18">
    <source>
        <dbReference type="PROSITE-ProRule" id="PRU10141"/>
    </source>
</evidence>
<dbReference type="Gene3D" id="1.10.510.10">
    <property type="entry name" value="Transferase(Phosphotransferase) domain 1"/>
    <property type="match status" value="1"/>
</dbReference>
<evidence type="ECO:0000256" key="13">
    <source>
        <dbReference type="ARBA" id="ARBA00022840"/>
    </source>
</evidence>
<dbReference type="InterPro" id="IPR050528">
    <property type="entry name" value="L-type_Lectin-RKs"/>
</dbReference>
<dbReference type="PROSITE" id="PS00308">
    <property type="entry name" value="LECTIN_LEGUME_ALPHA"/>
    <property type="match status" value="1"/>
</dbReference>
<evidence type="ECO:0000256" key="6">
    <source>
        <dbReference type="ARBA" id="ARBA00022527"/>
    </source>
</evidence>
<proteinExistence type="inferred from homology"/>
<dbReference type="EMBL" id="JAXIOK010000024">
    <property type="protein sequence ID" value="KAK4741185.1"/>
    <property type="molecule type" value="Genomic_DNA"/>
</dbReference>
<dbReference type="FunFam" id="3.30.200.20:FF:000168">
    <property type="entry name" value="L-type lectin-domain containing receptor kinase IX.1"/>
    <property type="match status" value="1"/>
</dbReference>
<evidence type="ECO:0000313" key="22">
    <source>
        <dbReference type="EMBL" id="KAK4741185.1"/>
    </source>
</evidence>
<evidence type="ECO:0000256" key="14">
    <source>
        <dbReference type="ARBA" id="ARBA00022989"/>
    </source>
</evidence>
<keyword evidence="16" id="KW-0675">Receptor</keyword>
<dbReference type="GO" id="GO:0030246">
    <property type="term" value="F:carbohydrate binding"/>
    <property type="evidence" value="ECO:0007669"/>
    <property type="project" value="UniProtKB-KW"/>
</dbReference>
<dbReference type="PROSITE" id="PS50011">
    <property type="entry name" value="PROTEIN_KINASE_DOM"/>
    <property type="match status" value="1"/>
</dbReference>
<dbReference type="FunFam" id="1.10.510.10:FF:000240">
    <property type="entry name" value="Lectin-domain containing receptor kinase A4.3"/>
    <property type="match status" value="1"/>
</dbReference>
<feature type="signal peptide" evidence="20">
    <location>
        <begin position="1"/>
        <end position="25"/>
    </location>
</feature>
<keyword evidence="12" id="KW-0418">Kinase</keyword>
<evidence type="ECO:0000259" key="21">
    <source>
        <dbReference type="PROSITE" id="PS50011"/>
    </source>
</evidence>
<dbReference type="Proteomes" id="UP001345219">
    <property type="component" value="Chromosome 19"/>
</dbReference>
<dbReference type="Pfam" id="PF00139">
    <property type="entry name" value="Lectin_legB"/>
    <property type="match status" value="1"/>
</dbReference>
<keyword evidence="11 18" id="KW-0547">Nucleotide-binding</keyword>